<comment type="caution">
    <text evidence="2">The sequence shown here is derived from an EMBL/GenBank/DDBJ whole genome shotgun (WGS) entry which is preliminary data.</text>
</comment>
<feature type="compositionally biased region" description="Basic and acidic residues" evidence="1">
    <location>
        <begin position="88"/>
        <end position="100"/>
    </location>
</feature>
<feature type="region of interest" description="Disordered" evidence="1">
    <location>
        <begin position="66"/>
        <end position="109"/>
    </location>
</feature>
<evidence type="ECO:0000256" key="1">
    <source>
        <dbReference type="SAM" id="MobiDB-lite"/>
    </source>
</evidence>
<dbReference type="AlphaFoldDB" id="A0AAD4MKV0"/>
<accession>A0AAD4MKV0</accession>
<gene>
    <name evidence="2" type="ORF">DdX_19211</name>
</gene>
<dbReference type="EMBL" id="JAKKPZ010000348">
    <property type="protein sequence ID" value="KAI1696122.1"/>
    <property type="molecule type" value="Genomic_DNA"/>
</dbReference>
<dbReference type="PANTHER" id="PTHR31424">
    <property type="entry name" value="PROTEIN CBG23806"/>
    <property type="match status" value="1"/>
</dbReference>
<name>A0AAD4MKV0_9BILA</name>
<feature type="compositionally biased region" description="Polar residues" evidence="1">
    <location>
        <begin position="1"/>
        <end position="12"/>
    </location>
</feature>
<keyword evidence="3" id="KW-1185">Reference proteome</keyword>
<proteinExistence type="predicted"/>
<organism evidence="2 3">
    <name type="scientific">Ditylenchus destructor</name>
    <dbReference type="NCBI Taxonomy" id="166010"/>
    <lineage>
        <taxon>Eukaryota</taxon>
        <taxon>Metazoa</taxon>
        <taxon>Ecdysozoa</taxon>
        <taxon>Nematoda</taxon>
        <taxon>Chromadorea</taxon>
        <taxon>Rhabditida</taxon>
        <taxon>Tylenchina</taxon>
        <taxon>Tylenchomorpha</taxon>
        <taxon>Sphaerularioidea</taxon>
        <taxon>Anguinidae</taxon>
        <taxon>Anguininae</taxon>
        <taxon>Ditylenchus</taxon>
    </lineage>
</organism>
<evidence type="ECO:0000313" key="2">
    <source>
        <dbReference type="EMBL" id="KAI1696122.1"/>
    </source>
</evidence>
<dbReference type="PANTHER" id="PTHR31424:SF3">
    <property type="entry name" value="RING-TYPE DOMAIN-CONTAINING PROTEIN"/>
    <property type="match status" value="1"/>
</dbReference>
<feature type="region of interest" description="Disordered" evidence="1">
    <location>
        <begin position="1"/>
        <end position="33"/>
    </location>
</feature>
<reference evidence="2" key="1">
    <citation type="submission" date="2022-01" db="EMBL/GenBank/DDBJ databases">
        <title>Genome Sequence Resource for Two Populations of Ditylenchus destructor, the Migratory Endoparasitic Phytonematode.</title>
        <authorList>
            <person name="Zhang H."/>
            <person name="Lin R."/>
            <person name="Xie B."/>
        </authorList>
    </citation>
    <scope>NUCLEOTIDE SEQUENCE</scope>
    <source>
        <strain evidence="2">BazhouSP</strain>
    </source>
</reference>
<evidence type="ECO:0000313" key="3">
    <source>
        <dbReference type="Proteomes" id="UP001201812"/>
    </source>
</evidence>
<dbReference type="Proteomes" id="UP001201812">
    <property type="component" value="Unassembled WGS sequence"/>
</dbReference>
<feature type="compositionally biased region" description="Basic and acidic residues" evidence="1">
    <location>
        <begin position="13"/>
        <end position="33"/>
    </location>
</feature>
<sequence length="364" mass="42067">MDSSPNQPQASSSRRDDTEKARKAAIAKREKQQQRLEKFAAAKQAKLTRRRQQGGMPNLQLVRQARPQLRRQESAQDLVPLFNPLYPQEERGRKPPEPRKGGKKRSFGRNAKKNIYAAIQINGITHLDLHDGRGHRTIRWFAIGDYKYLRQVFGLKGGNANYPCVICHAKKEGTYDNYDCSFAVEPRSNDDPIDEAHGKIRRPLFTIIPPEQMALPMLHYFLGPREARQTRRHAISGRDNLPPLQGNEEPCAIPALHRQAPKDTHDDHHASTALWLLKKIWDSTESKFLSPDELDTLARQIEDLLAHMQQHFPDRNLKQKGHVFFRHAMEYARRWGNLTYFYEHGIEQLHASTTDKRATTKWAK</sequence>
<protein>
    <submittedName>
        <fullName evidence="2">Uncharacterized protein</fullName>
    </submittedName>
</protein>